<organism evidence="1 2">
    <name type="scientific">Panagrolaimus sp. PS1159</name>
    <dbReference type="NCBI Taxonomy" id="55785"/>
    <lineage>
        <taxon>Eukaryota</taxon>
        <taxon>Metazoa</taxon>
        <taxon>Ecdysozoa</taxon>
        <taxon>Nematoda</taxon>
        <taxon>Chromadorea</taxon>
        <taxon>Rhabditida</taxon>
        <taxon>Tylenchina</taxon>
        <taxon>Panagrolaimomorpha</taxon>
        <taxon>Panagrolaimoidea</taxon>
        <taxon>Panagrolaimidae</taxon>
        <taxon>Panagrolaimus</taxon>
    </lineage>
</organism>
<evidence type="ECO:0000313" key="1">
    <source>
        <dbReference type="Proteomes" id="UP000887580"/>
    </source>
</evidence>
<proteinExistence type="predicted"/>
<dbReference type="Proteomes" id="UP000887580">
    <property type="component" value="Unplaced"/>
</dbReference>
<sequence length="731" mass="84381">MQLKASKVAEINPDLLKVMSQIYNDDQTLNLNDTTLQNIKDFDKLNFLNIFKNAGQSIEDLFLSCQFGKNRQCIDSIKPVVTPNGLCFTVSLNATVPRPGPETTLSLLLNLETYEAIPGWISEPGIILSMYDSSVPATAHYTEGMHLESESGKVVTIPINDIRRLTRHSSGCGRSDFGGLFDEREYSRAACQWTVKSEDTQKRCGCRPVNSPLNRDSLLNRDPTEIPKANNSELANRTIRRSFKKWSLPICNLRKELECNEPLRGRALELTQACFQDCHEVTFTTIVFGNELDVNEVSRFLPGDWEEEKEKRLSNFQLAFDILPKHRIPLVQNIQKLATEAQQFLSEAIELFEITNSTNETHVPCTMDGEQASLVRSINRIHSEERLWKNVASYLELVFPYHLGSLFKLLKMELDTDFRLQKRQVRETAEEGTVDAYVKQIENAIFDLQLIETSMQNSKIIFGLKFLNREERTFVVKKIVRMVRSMLDCLHEMRQKPDHYHYYRGKSDYEKFTRRLTALLRRTQFESVPKVFEYLNYDIDLRQFENLYREGGKDYQSLHEILKFRKAIQTDIIENIDLLTDRLNKVLNSRVAFLADIGVSTAPSASIGQIHKTLTCLNKMIPQIQTLRKSALLRAEWMSRLQREVTVAQSYSPGPQYDRVNLLFLKIYFAHFKQELIVQERSYNLFLLLAEIGGTIGLYVGATLLTVAETIVFFFEKNTRKFNYFLKPTNL</sequence>
<dbReference type="WBParaSite" id="PS1159_v2.g11642.t1">
    <property type="protein sequence ID" value="PS1159_v2.g11642.t1"/>
    <property type="gene ID" value="PS1159_v2.g11642"/>
</dbReference>
<name>A0AC35EX60_9BILA</name>
<reference evidence="2" key="1">
    <citation type="submission" date="2022-11" db="UniProtKB">
        <authorList>
            <consortium name="WormBaseParasite"/>
        </authorList>
    </citation>
    <scope>IDENTIFICATION</scope>
</reference>
<accession>A0AC35EX60</accession>
<evidence type="ECO:0000313" key="2">
    <source>
        <dbReference type="WBParaSite" id="PS1159_v2.g11642.t1"/>
    </source>
</evidence>
<protein>
    <submittedName>
        <fullName evidence="2">Envelope protein</fullName>
    </submittedName>
</protein>